<comment type="caution">
    <text evidence="11">The sequence shown here is derived from an EMBL/GenBank/DDBJ whole genome shotgun (WGS) entry which is preliminary data.</text>
</comment>
<feature type="site" description="Contributes to redox potential value" evidence="8">
    <location>
        <position position="32"/>
    </location>
</feature>
<evidence type="ECO:0000256" key="9">
    <source>
        <dbReference type="PIRSR" id="PIRSR000077-4"/>
    </source>
</evidence>
<dbReference type="FunFam" id="3.40.30.10:FF:000001">
    <property type="entry name" value="Thioredoxin"/>
    <property type="match status" value="1"/>
</dbReference>
<name>A0A8J6NR95_9CHLR</name>
<evidence type="ECO:0000256" key="3">
    <source>
        <dbReference type="ARBA" id="ARBA00022982"/>
    </source>
</evidence>
<dbReference type="Pfam" id="PF00085">
    <property type="entry name" value="Thioredoxin"/>
    <property type="match status" value="1"/>
</dbReference>
<dbReference type="PANTHER" id="PTHR45663:SF11">
    <property type="entry name" value="GEO12009P1"/>
    <property type="match status" value="1"/>
</dbReference>
<keyword evidence="5 9" id="KW-0676">Redox-active center</keyword>
<evidence type="ECO:0000256" key="5">
    <source>
        <dbReference type="ARBA" id="ARBA00023284"/>
    </source>
</evidence>
<feature type="site" description="Contributes to redox potential value" evidence="8">
    <location>
        <position position="33"/>
    </location>
</feature>
<feature type="site" description="Deprotonates C-terminal active site Cys" evidence="8">
    <location>
        <position position="25"/>
    </location>
</feature>
<sequence>MAEINVTEATFQSEVLDSEIPVLVDFSAEWCGPCKMVDPIVHQLSEDWEGKVKVAKIDADENPGILMQYGVMGIPTLMFFVGGEVRERVTGYQPKKKLVAKFEPHI</sequence>
<evidence type="ECO:0000256" key="6">
    <source>
        <dbReference type="NCBIfam" id="TIGR01068"/>
    </source>
</evidence>
<proteinExistence type="inferred from homology"/>
<feature type="active site" description="Nucleophile" evidence="8">
    <location>
        <position position="31"/>
    </location>
</feature>
<evidence type="ECO:0000256" key="4">
    <source>
        <dbReference type="ARBA" id="ARBA00023157"/>
    </source>
</evidence>
<dbReference type="PROSITE" id="PS51352">
    <property type="entry name" value="THIOREDOXIN_2"/>
    <property type="match status" value="1"/>
</dbReference>
<dbReference type="InterPro" id="IPR036249">
    <property type="entry name" value="Thioredoxin-like_sf"/>
</dbReference>
<keyword evidence="3" id="KW-0249">Electron transport</keyword>
<feature type="domain" description="Thioredoxin" evidence="10">
    <location>
        <begin position="1"/>
        <end position="106"/>
    </location>
</feature>
<dbReference type="EMBL" id="JACNJN010000173">
    <property type="protein sequence ID" value="MBC8336579.1"/>
    <property type="molecule type" value="Genomic_DNA"/>
</dbReference>
<dbReference type="CDD" id="cd02947">
    <property type="entry name" value="TRX_family"/>
    <property type="match status" value="1"/>
</dbReference>
<dbReference type="PANTHER" id="PTHR45663">
    <property type="entry name" value="GEO12009P1"/>
    <property type="match status" value="1"/>
</dbReference>
<dbReference type="InterPro" id="IPR017937">
    <property type="entry name" value="Thioredoxin_CS"/>
</dbReference>
<evidence type="ECO:0000259" key="10">
    <source>
        <dbReference type="PROSITE" id="PS51352"/>
    </source>
</evidence>
<dbReference type="GO" id="GO:0005737">
    <property type="term" value="C:cytoplasm"/>
    <property type="evidence" value="ECO:0007669"/>
    <property type="project" value="TreeGrafter"/>
</dbReference>
<comment type="similarity">
    <text evidence="1 7">Belongs to the thioredoxin family.</text>
</comment>
<accession>A0A8J6NR95</accession>
<protein>
    <recommendedName>
        <fullName evidence="6 7">Thioredoxin</fullName>
    </recommendedName>
</protein>
<dbReference type="GO" id="GO:0015035">
    <property type="term" value="F:protein-disulfide reductase activity"/>
    <property type="evidence" value="ECO:0007669"/>
    <property type="project" value="UniProtKB-UniRule"/>
</dbReference>
<reference evidence="11 12" key="1">
    <citation type="submission" date="2020-08" db="EMBL/GenBank/DDBJ databases">
        <title>Bridging the membrane lipid divide: bacteria of the FCB group superphylum have the potential to synthesize archaeal ether lipids.</title>
        <authorList>
            <person name="Villanueva L."/>
            <person name="Von Meijenfeldt F.A.B."/>
            <person name="Westbye A.B."/>
            <person name="Yadav S."/>
            <person name="Hopmans E.C."/>
            <person name="Dutilh B.E."/>
            <person name="Sinninghe Damste J.S."/>
        </authorList>
    </citation>
    <scope>NUCLEOTIDE SEQUENCE [LARGE SCALE GENOMIC DNA]</scope>
    <source>
        <strain evidence="11">NIOZ-UU36</strain>
    </source>
</reference>
<dbReference type="Proteomes" id="UP000614469">
    <property type="component" value="Unassembled WGS sequence"/>
</dbReference>
<dbReference type="PROSITE" id="PS00194">
    <property type="entry name" value="THIOREDOXIN_1"/>
    <property type="match status" value="1"/>
</dbReference>
<feature type="disulfide bond" description="Redox-active" evidence="9">
    <location>
        <begin position="31"/>
        <end position="34"/>
    </location>
</feature>
<evidence type="ECO:0000256" key="1">
    <source>
        <dbReference type="ARBA" id="ARBA00008987"/>
    </source>
</evidence>
<dbReference type="PIRSF" id="PIRSF000077">
    <property type="entry name" value="Thioredoxin"/>
    <property type="match status" value="1"/>
</dbReference>
<keyword evidence="4 9" id="KW-1015">Disulfide bond</keyword>
<feature type="active site" description="Nucleophile" evidence="8">
    <location>
        <position position="34"/>
    </location>
</feature>
<gene>
    <name evidence="11" type="primary">trxA</name>
    <name evidence="11" type="ORF">H8E29_15055</name>
</gene>
<organism evidence="11 12">
    <name type="scientific">Candidatus Desulfolinea nitratireducens</name>
    <dbReference type="NCBI Taxonomy" id="2841698"/>
    <lineage>
        <taxon>Bacteria</taxon>
        <taxon>Bacillati</taxon>
        <taxon>Chloroflexota</taxon>
        <taxon>Anaerolineae</taxon>
        <taxon>Anaerolineales</taxon>
        <taxon>Anaerolineales incertae sedis</taxon>
        <taxon>Candidatus Desulfolinea</taxon>
    </lineage>
</organism>
<dbReference type="PRINTS" id="PR00421">
    <property type="entry name" value="THIOREDOXIN"/>
</dbReference>
<evidence type="ECO:0000256" key="7">
    <source>
        <dbReference type="PIRNR" id="PIRNR000077"/>
    </source>
</evidence>
<evidence type="ECO:0000256" key="8">
    <source>
        <dbReference type="PIRSR" id="PIRSR000077-1"/>
    </source>
</evidence>
<evidence type="ECO:0000313" key="12">
    <source>
        <dbReference type="Proteomes" id="UP000614469"/>
    </source>
</evidence>
<dbReference type="InterPro" id="IPR013766">
    <property type="entry name" value="Thioredoxin_domain"/>
</dbReference>
<dbReference type="InterPro" id="IPR005746">
    <property type="entry name" value="Thioredoxin"/>
</dbReference>
<dbReference type="SUPFAM" id="SSF52833">
    <property type="entry name" value="Thioredoxin-like"/>
    <property type="match status" value="1"/>
</dbReference>
<evidence type="ECO:0000256" key="2">
    <source>
        <dbReference type="ARBA" id="ARBA00022448"/>
    </source>
</evidence>
<evidence type="ECO:0000313" key="11">
    <source>
        <dbReference type="EMBL" id="MBC8336579.1"/>
    </source>
</evidence>
<dbReference type="Gene3D" id="3.40.30.10">
    <property type="entry name" value="Glutaredoxin"/>
    <property type="match status" value="1"/>
</dbReference>
<dbReference type="AlphaFoldDB" id="A0A8J6NR95"/>
<keyword evidence="2" id="KW-0813">Transport</keyword>
<dbReference type="NCBIfam" id="TIGR01068">
    <property type="entry name" value="thioredoxin"/>
    <property type="match status" value="1"/>
</dbReference>